<evidence type="ECO:0000313" key="8">
    <source>
        <dbReference type="Proteomes" id="UP000762676"/>
    </source>
</evidence>
<reference evidence="7 8" key="1">
    <citation type="journal article" date="2021" name="Elife">
        <title>Chloroplast acquisition without the gene transfer in kleptoplastic sea slugs, Plakobranchus ocellatus.</title>
        <authorList>
            <person name="Maeda T."/>
            <person name="Takahashi S."/>
            <person name="Yoshida T."/>
            <person name="Shimamura S."/>
            <person name="Takaki Y."/>
            <person name="Nagai Y."/>
            <person name="Toyoda A."/>
            <person name="Suzuki Y."/>
            <person name="Arimoto A."/>
            <person name="Ishii H."/>
            <person name="Satoh N."/>
            <person name="Nishiyama T."/>
            <person name="Hasebe M."/>
            <person name="Maruyama T."/>
            <person name="Minagawa J."/>
            <person name="Obokata J."/>
            <person name="Shigenobu S."/>
        </authorList>
    </citation>
    <scope>NUCLEOTIDE SEQUENCE [LARGE SCALE GENOMIC DNA]</scope>
</reference>
<proteinExistence type="predicted"/>
<dbReference type="InterPro" id="IPR050108">
    <property type="entry name" value="CDK"/>
</dbReference>
<dbReference type="Gene3D" id="1.10.510.10">
    <property type="entry name" value="Transferase(Phosphotransferase) domain 1"/>
    <property type="match status" value="2"/>
</dbReference>
<keyword evidence="5" id="KW-0067">ATP-binding</keyword>
<accession>A0AAV4I7G8</accession>
<comment type="caution">
    <text evidence="7">The sequence shown here is derived from an EMBL/GenBank/DDBJ whole genome shotgun (WGS) entry which is preliminary data.</text>
</comment>
<gene>
    <name evidence="7" type="ORF">ElyMa_002939700</name>
</gene>
<evidence type="ECO:0000313" key="7">
    <source>
        <dbReference type="EMBL" id="GFS05491.1"/>
    </source>
</evidence>
<evidence type="ECO:0000256" key="3">
    <source>
        <dbReference type="ARBA" id="ARBA00022741"/>
    </source>
</evidence>
<dbReference type="PANTHER" id="PTHR24056">
    <property type="entry name" value="CELL DIVISION PROTEIN KINASE"/>
    <property type="match status" value="1"/>
</dbReference>
<sequence length="393" mass="42822">MTKQKLALKCIAMHDQTDLVHSAREAEILQLCRSPYVVSLVNSWSITTHMFLLMELCSMSLRDLIGHCPMGMDIDVLKTYAAQILSGLDYVHSPNLTPRVVTMWYRSPELLLGTCNYTTSVDVWSVGCIVAEMLVGFAIAPYSSEIHMLIQIIRLCGDVNPFTMPLNLDLPDLDNFELPAQSSLPPSNTLRIMHERSASACDLIHKLLQVNPDLRPNCSEALQHSFIAREVRFCSQEVFAQHGDASNPPPTASIVMPAAAIDQLPLGCSTLGSTIQSVPANRAAPMVSVVQPPASVPLTRPLTANLTGVPLIQPVPAKFAAAPDWSVSQLSTATQVDQQEMESSTLGSTTQPASFTYAKLESHLPLVQSAAPLQRVSHEVPSSVEQRAVHPEE</sequence>
<dbReference type="SMART" id="SM00220">
    <property type="entry name" value="S_TKc"/>
    <property type="match status" value="1"/>
</dbReference>
<keyword evidence="3" id="KW-0547">Nucleotide-binding</keyword>
<dbReference type="SUPFAM" id="SSF56112">
    <property type="entry name" value="Protein kinase-like (PK-like)"/>
    <property type="match status" value="1"/>
</dbReference>
<evidence type="ECO:0000256" key="1">
    <source>
        <dbReference type="ARBA" id="ARBA00022527"/>
    </source>
</evidence>
<dbReference type="Proteomes" id="UP000762676">
    <property type="component" value="Unassembled WGS sequence"/>
</dbReference>
<evidence type="ECO:0000259" key="6">
    <source>
        <dbReference type="PROSITE" id="PS50011"/>
    </source>
</evidence>
<protein>
    <submittedName>
        <fullName evidence="7">Cyclin-dependent kinase-like 2</fullName>
    </submittedName>
</protein>
<feature type="domain" description="Protein kinase" evidence="6">
    <location>
        <begin position="1"/>
        <end position="227"/>
    </location>
</feature>
<evidence type="ECO:0000256" key="5">
    <source>
        <dbReference type="ARBA" id="ARBA00022840"/>
    </source>
</evidence>
<dbReference type="EMBL" id="BMAT01006068">
    <property type="protein sequence ID" value="GFS05491.1"/>
    <property type="molecule type" value="Genomic_DNA"/>
</dbReference>
<dbReference type="InterPro" id="IPR011009">
    <property type="entry name" value="Kinase-like_dom_sf"/>
</dbReference>
<dbReference type="Pfam" id="PF00069">
    <property type="entry name" value="Pkinase"/>
    <property type="match status" value="2"/>
</dbReference>
<keyword evidence="4 7" id="KW-0418">Kinase</keyword>
<name>A0AAV4I7G8_9GAST</name>
<keyword evidence="1" id="KW-0723">Serine/threonine-protein kinase</keyword>
<organism evidence="7 8">
    <name type="scientific">Elysia marginata</name>
    <dbReference type="NCBI Taxonomy" id="1093978"/>
    <lineage>
        <taxon>Eukaryota</taxon>
        <taxon>Metazoa</taxon>
        <taxon>Spiralia</taxon>
        <taxon>Lophotrochozoa</taxon>
        <taxon>Mollusca</taxon>
        <taxon>Gastropoda</taxon>
        <taxon>Heterobranchia</taxon>
        <taxon>Euthyneura</taxon>
        <taxon>Panpulmonata</taxon>
        <taxon>Sacoglossa</taxon>
        <taxon>Placobranchoidea</taxon>
        <taxon>Plakobranchidae</taxon>
        <taxon>Elysia</taxon>
    </lineage>
</organism>
<dbReference type="InterPro" id="IPR000719">
    <property type="entry name" value="Prot_kinase_dom"/>
</dbReference>
<evidence type="ECO:0000256" key="4">
    <source>
        <dbReference type="ARBA" id="ARBA00022777"/>
    </source>
</evidence>
<dbReference type="PANTHER" id="PTHR24056:SF400">
    <property type="entry name" value="KINASE, PUTATIVE-RELATED"/>
    <property type="match status" value="1"/>
</dbReference>
<keyword evidence="8" id="KW-1185">Reference proteome</keyword>
<dbReference type="AlphaFoldDB" id="A0AAV4I7G8"/>
<evidence type="ECO:0000256" key="2">
    <source>
        <dbReference type="ARBA" id="ARBA00022679"/>
    </source>
</evidence>
<dbReference type="GO" id="GO:0005524">
    <property type="term" value="F:ATP binding"/>
    <property type="evidence" value="ECO:0007669"/>
    <property type="project" value="UniProtKB-KW"/>
</dbReference>
<dbReference type="GO" id="GO:0004674">
    <property type="term" value="F:protein serine/threonine kinase activity"/>
    <property type="evidence" value="ECO:0007669"/>
    <property type="project" value="UniProtKB-KW"/>
</dbReference>
<dbReference type="GO" id="GO:0005634">
    <property type="term" value="C:nucleus"/>
    <property type="evidence" value="ECO:0007669"/>
    <property type="project" value="TreeGrafter"/>
</dbReference>
<dbReference type="PROSITE" id="PS50011">
    <property type="entry name" value="PROTEIN_KINASE_DOM"/>
    <property type="match status" value="1"/>
</dbReference>
<keyword evidence="2" id="KW-0808">Transferase</keyword>